<comment type="catalytic activity">
    <reaction evidence="6">
        <text>3-(methylsulfanyl)propanoyl-CoA + oxidized [electron-transfer flavoprotein] + H(+) = 3-(methylsulfanyl)acryloyl-CoA + reduced [electron-transfer flavoprotein]</text>
        <dbReference type="Rhea" id="RHEA:52612"/>
        <dbReference type="Rhea" id="RHEA-COMP:10685"/>
        <dbReference type="Rhea" id="RHEA-COMP:10686"/>
        <dbReference type="ChEBI" id="CHEBI:15378"/>
        <dbReference type="ChEBI" id="CHEBI:57692"/>
        <dbReference type="ChEBI" id="CHEBI:58307"/>
        <dbReference type="ChEBI" id="CHEBI:82815"/>
        <dbReference type="ChEBI" id="CHEBI:84994"/>
        <dbReference type="EC" id="1.3.99.41"/>
    </reaction>
    <physiologicalReaction direction="left-to-right" evidence="6">
        <dbReference type="Rhea" id="RHEA:52613"/>
    </physiologicalReaction>
</comment>
<comment type="cofactor">
    <cofactor evidence="1 10">
        <name>FAD</name>
        <dbReference type="ChEBI" id="CHEBI:57692"/>
    </cofactor>
</comment>
<evidence type="ECO:0000256" key="9">
    <source>
        <dbReference type="ARBA" id="ARBA00069043"/>
    </source>
</evidence>
<dbReference type="Gene3D" id="2.40.110.10">
    <property type="entry name" value="Butyryl-CoA Dehydrogenase, subunit A, domain 2"/>
    <property type="match status" value="1"/>
</dbReference>
<keyword evidence="16" id="KW-1185">Reference proteome</keyword>
<comment type="similarity">
    <text evidence="2 10">Belongs to the acyl-CoA dehydrogenase family.</text>
</comment>
<dbReference type="Proteomes" id="UP000445000">
    <property type="component" value="Unassembled WGS sequence"/>
</dbReference>
<dbReference type="EC" id="1.3.99.41" evidence="8"/>
<evidence type="ECO:0000313" key="15">
    <source>
        <dbReference type="EMBL" id="GFE83791.1"/>
    </source>
</evidence>
<protein>
    <recommendedName>
        <fullName evidence="9">3-methylmercaptopropionyl-CoA dehydrogenase</fullName>
        <ecNumber evidence="8">1.3.99.41</ecNumber>
    </recommendedName>
</protein>
<evidence type="ECO:0000256" key="1">
    <source>
        <dbReference type="ARBA" id="ARBA00001974"/>
    </source>
</evidence>
<proteinExistence type="inferred from homology"/>
<name>A0A829YLN5_9GAMM</name>
<dbReference type="GO" id="GO:0016627">
    <property type="term" value="F:oxidoreductase activity, acting on the CH-CH group of donors"/>
    <property type="evidence" value="ECO:0007669"/>
    <property type="project" value="InterPro"/>
</dbReference>
<dbReference type="Gene3D" id="1.10.540.10">
    <property type="entry name" value="Acyl-CoA dehydrogenase/oxidase, N-terminal domain"/>
    <property type="match status" value="1"/>
</dbReference>
<dbReference type="EMBL" id="BLJN01000007">
    <property type="protein sequence ID" value="GFE83791.1"/>
    <property type="molecule type" value="Genomic_DNA"/>
</dbReference>
<dbReference type="InterPro" id="IPR013786">
    <property type="entry name" value="AcylCoA_DH/ox_N"/>
</dbReference>
<dbReference type="InterPro" id="IPR025878">
    <property type="entry name" value="Acyl-CoA_dh-like_C_dom"/>
</dbReference>
<dbReference type="InterPro" id="IPR052166">
    <property type="entry name" value="Diverse_Acyl-CoA_DH"/>
</dbReference>
<evidence type="ECO:0000259" key="13">
    <source>
        <dbReference type="Pfam" id="PF02771"/>
    </source>
</evidence>
<dbReference type="Gene3D" id="1.20.140.10">
    <property type="entry name" value="Butyryl-CoA Dehydrogenase, subunit A, domain 3"/>
    <property type="match status" value="1"/>
</dbReference>
<dbReference type="AlphaFoldDB" id="A0A829YLN5"/>
<dbReference type="PANTHER" id="PTHR42803:SF1">
    <property type="entry name" value="BROAD-SPECIFICITY LINEAR ACYL-COA DEHYDROGENASE FADE5"/>
    <property type="match status" value="1"/>
</dbReference>
<dbReference type="SUPFAM" id="SSF56645">
    <property type="entry name" value="Acyl-CoA dehydrogenase NM domain-like"/>
    <property type="match status" value="1"/>
</dbReference>
<evidence type="ECO:0000256" key="8">
    <source>
        <dbReference type="ARBA" id="ARBA00066694"/>
    </source>
</evidence>
<gene>
    <name evidence="15" type="ORF">GCM10011487_57910</name>
</gene>
<dbReference type="Pfam" id="PF00441">
    <property type="entry name" value="Acyl-CoA_dh_1"/>
    <property type="match status" value="1"/>
</dbReference>
<evidence type="ECO:0000256" key="7">
    <source>
        <dbReference type="ARBA" id="ARBA00058683"/>
    </source>
</evidence>
<keyword evidence="3 10" id="KW-0285">Flavoprotein</keyword>
<dbReference type="InterPro" id="IPR006091">
    <property type="entry name" value="Acyl-CoA_Oxase/DH_mid-dom"/>
</dbReference>
<dbReference type="Pfam" id="PF02771">
    <property type="entry name" value="Acyl-CoA_dh_N"/>
    <property type="match status" value="1"/>
</dbReference>
<evidence type="ECO:0000313" key="16">
    <source>
        <dbReference type="Proteomes" id="UP000445000"/>
    </source>
</evidence>
<evidence type="ECO:0000256" key="4">
    <source>
        <dbReference type="ARBA" id="ARBA00022827"/>
    </source>
</evidence>
<feature type="domain" description="Acetyl-CoA dehydrogenase-like C-terminal" evidence="14">
    <location>
        <begin position="467"/>
        <end position="585"/>
    </location>
</feature>
<dbReference type="InterPro" id="IPR009100">
    <property type="entry name" value="AcylCoA_DH/oxidase_NM_dom_sf"/>
</dbReference>
<accession>A0A829YLN5</accession>
<dbReference type="InterPro" id="IPR009075">
    <property type="entry name" value="AcylCo_DH/oxidase_C"/>
</dbReference>
<feature type="domain" description="Acyl-CoA oxidase/dehydrogenase middle" evidence="12">
    <location>
        <begin position="160"/>
        <end position="265"/>
    </location>
</feature>
<sequence>MYKAPLKELRFAIHQLIGDERLVGLSDLPDYSTEFADAVLDEAARFAEGVLDPINRIGDRTGAKWTAEGVRMPAEFKAAYAKFVEGGWTQLRAEAEFGGQGAPTLLGTAVEELWASSNLAFKLCPMLTQGAVEAINQCGSQAQKEKYLPKMISGEWTGTMNLTEPQAGSDLAAIRTRAVKEGDHYRLYGQKIFITYGDHDYTSNIIHMVLGRVEGAPAGVRGISLFIVPKVLVNDDGSLGKPNDVRCVSIEHKLGIHGSPTCVLSYGDKEGAVAYLVGEENRGLEYMFIMMNAARLSVGLEGYALAERAYQQALEYSRTRVQGKPKTKNVPDGSKVPPIAYHPDVKRMLLTQKAYTDAARAVALYAAMQLDLGKHLPDGDEKAKAQARGELLIPIVKGWSTELGVSMASLGVQVHGGMGFIEETGAAQILRDSRIAPIYEGTTGIQAGDLVGRKVGRDNGAAMNALIADMQAELEKISSSDAGVAASKAAALEGVAALKDATAAVLKDPEGALAVCVPYLMLGGVVVGGWLTAKAHELAVRQASTDPDFFAAKQQISRFYAANLLPEAQTLSRVVKQGAASILDADPAKL</sequence>
<evidence type="ECO:0000256" key="10">
    <source>
        <dbReference type="RuleBase" id="RU362125"/>
    </source>
</evidence>
<dbReference type="GO" id="GO:0050660">
    <property type="term" value="F:flavin adenine dinucleotide binding"/>
    <property type="evidence" value="ECO:0007669"/>
    <property type="project" value="InterPro"/>
</dbReference>
<dbReference type="Pfam" id="PF02770">
    <property type="entry name" value="Acyl-CoA_dh_M"/>
    <property type="match status" value="1"/>
</dbReference>
<feature type="domain" description="Acyl-CoA dehydrogenase/oxidase C-terminal" evidence="11">
    <location>
        <begin position="281"/>
        <end position="449"/>
    </location>
</feature>
<dbReference type="InterPro" id="IPR036250">
    <property type="entry name" value="AcylCo_DH-like_C"/>
</dbReference>
<organism evidence="15 16">
    <name type="scientific">Steroidobacter agaridevorans</name>
    <dbReference type="NCBI Taxonomy" id="2695856"/>
    <lineage>
        <taxon>Bacteria</taxon>
        <taxon>Pseudomonadati</taxon>
        <taxon>Pseudomonadota</taxon>
        <taxon>Gammaproteobacteria</taxon>
        <taxon>Steroidobacterales</taxon>
        <taxon>Steroidobacteraceae</taxon>
        <taxon>Steroidobacter</taxon>
    </lineage>
</organism>
<evidence type="ECO:0000256" key="5">
    <source>
        <dbReference type="ARBA" id="ARBA00023002"/>
    </source>
</evidence>
<dbReference type="PANTHER" id="PTHR42803">
    <property type="entry name" value="ACYL-COA DEHYDROGENASE"/>
    <property type="match status" value="1"/>
</dbReference>
<evidence type="ECO:0000256" key="6">
    <source>
        <dbReference type="ARBA" id="ARBA00051388"/>
    </source>
</evidence>
<keyword evidence="5 10" id="KW-0560">Oxidoreductase</keyword>
<reference evidence="16" key="1">
    <citation type="submission" date="2020-01" db="EMBL/GenBank/DDBJ databases">
        <title>'Steroidobacter agaridevorans' sp. nov., agar-degrading bacteria isolated from rhizosphere soils.</title>
        <authorList>
            <person name="Ikenaga M."/>
            <person name="Kataoka M."/>
            <person name="Murouchi A."/>
            <person name="Katsuragi S."/>
            <person name="Sakai M."/>
        </authorList>
    </citation>
    <scope>NUCLEOTIDE SEQUENCE [LARGE SCALE GENOMIC DNA]</scope>
    <source>
        <strain evidence="16">YU21-B</strain>
    </source>
</reference>
<feature type="domain" description="Acyl-CoA dehydrogenase/oxidase N-terminal" evidence="13">
    <location>
        <begin position="36"/>
        <end position="155"/>
    </location>
</feature>
<comment type="caution">
    <text evidence="15">The sequence shown here is derived from an EMBL/GenBank/DDBJ whole genome shotgun (WGS) entry which is preliminary data.</text>
</comment>
<dbReference type="FunFam" id="2.40.110.10:FF:000031">
    <property type="entry name" value="Acyl-CoA dehydrogenase, putative"/>
    <property type="match status" value="1"/>
</dbReference>
<dbReference type="RefSeq" id="WP_161815417.1">
    <property type="nucleotide sequence ID" value="NZ_BLJN01000007.1"/>
</dbReference>
<evidence type="ECO:0000259" key="14">
    <source>
        <dbReference type="Pfam" id="PF12806"/>
    </source>
</evidence>
<dbReference type="Pfam" id="PF12806">
    <property type="entry name" value="Acyl-CoA_dh_C"/>
    <property type="match status" value="1"/>
</dbReference>
<dbReference type="InterPro" id="IPR046373">
    <property type="entry name" value="Acyl-CoA_Oxase/DH_mid-dom_sf"/>
</dbReference>
<keyword evidence="4 10" id="KW-0274">FAD</keyword>
<comment type="function">
    <text evidence="7">Involved in the assimilation of dimethylsulphoniopropionate (DMSP), an important compound in the fixation of carbon in marine phytoplankton, by mediating the conversion of 3-(methylthio)propanoyl-CoA (MMPA-CoA) to 3-(methylthio)acryloyl-CoA (MTA-CoA).</text>
</comment>
<dbReference type="InterPro" id="IPR037069">
    <property type="entry name" value="AcylCoA_DH/ox_N_sf"/>
</dbReference>
<evidence type="ECO:0000259" key="11">
    <source>
        <dbReference type="Pfam" id="PF00441"/>
    </source>
</evidence>
<evidence type="ECO:0000256" key="2">
    <source>
        <dbReference type="ARBA" id="ARBA00009347"/>
    </source>
</evidence>
<dbReference type="SUPFAM" id="SSF47203">
    <property type="entry name" value="Acyl-CoA dehydrogenase C-terminal domain-like"/>
    <property type="match status" value="1"/>
</dbReference>
<evidence type="ECO:0000256" key="3">
    <source>
        <dbReference type="ARBA" id="ARBA00022630"/>
    </source>
</evidence>
<evidence type="ECO:0000259" key="12">
    <source>
        <dbReference type="Pfam" id="PF02770"/>
    </source>
</evidence>